<gene>
    <name evidence="11" type="ORF">GNLVRS02_ARAD1D10538g</name>
</gene>
<evidence type="ECO:0000256" key="2">
    <source>
        <dbReference type="ARBA" id="ARBA00005386"/>
    </source>
</evidence>
<keyword evidence="7 8" id="KW-0802">TPR repeat</keyword>
<dbReference type="InterPro" id="IPR029489">
    <property type="entry name" value="OGT/SEC/SPY_C"/>
</dbReference>
<dbReference type="GO" id="GO:0006493">
    <property type="term" value="P:protein O-linked glycosylation"/>
    <property type="evidence" value="ECO:0007669"/>
    <property type="project" value="TreeGrafter"/>
</dbReference>
<evidence type="ECO:0000256" key="6">
    <source>
        <dbReference type="ARBA" id="ARBA00022737"/>
    </source>
</evidence>
<accession>A0A060TDV8</accession>
<dbReference type="Gene3D" id="1.25.40.10">
    <property type="entry name" value="Tetratricopeptide repeat domain"/>
    <property type="match status" value="3"/>
</dbReference>
<evidence type="ECO:0000256" key="5">
    <source>
        <dbReference type="ARBA" id="ARBA00022679"/>
    </source>
</evidence>
<evidence type="ECO:0000256" key="1">
    <source>
        <dbReference type="ARBA" id="ARBA00004922"/>
    </source>
</evidence>
<evidence type="ECO:0000256" key="4">
    <source>
        <dbReference type="ARBA" id="ARBA00022676"/>
    </source>
</evidence>
<feature type="repeat" description="TPR" evidence="8">
    <location>
        <begin position="499"/>
        <end position="532"/>
    </location>
</feature>
<dbReference type="Pfam" id="PF13176">
    <property type="entry name" value="TPR_7"/>
    <property type="match status" value="1"/>
</dbReference>
<dbReference type="Gene3D" id="3.40.50.11380">
    <property type="match status" value="1"/>
</dbReference>
<feature type="region of interest" description="Disordered" evidence="9">
    <location>
        <begin position="321"/>
        <end position="395"/>
    </location>
</feature>
<keyword evidence="4" id="KW-0328">Glycosyltransferase</keyword>
<proteinExistence type="inferred from homology"/>
<evidence type="ECO:0000256" key="7">
    <source>
        <dbReference type="ARBA" id="ARBA00022803"/>
    </source>
</evidence>
<comment type="similarity">
    <text evidence="2">Belongs to the glycosyltransferase 41 family. O-GlcNAc transferase subfamily.</text>
</comment>
<name>A0A060TDV8_BLAAD</name>
<feature type="compositionally biased region" description="Polar residues" evidence="9">
    <location>
        <begin position="377"/>
        <end position="389"/>
    </location>
</feature>
<reference evidence="11" key="1">
    <citation type="submission" date="2014-02" db="EMBL/GenBank/DDBJ databases">
        <authorList>
            <person name="Genoscope - CEA"/>
        </authorList>
    </citation>
    <scope>NUCLEOTIDE SEQUENCE</scope>
    <source>
        <strain evidence="11">LS3</strain>
    </source>
</reference>
<reference evidence="11" key="2">
    <citation type="submission" date="2014-06" db="EMBL/GenBank/DDBJ databases">
        <title>The complete genome of Blastobotrys (Arxula) adeninivorans LS3 - a yeast of biotechnological interest.</title>
        <authorList>
            <person name="Kunze G."/>
            <person name="Gaillardin C."/>
            <person name="Czernicka M."/>
            <person name="Durrens P."/>
            <person name="Martin T."/>
            <person name="Boer E."/>
            <person name="Gabaldon T."/>
            <person name="Cruz J."/>
            <person name="Talla E."/>
            <person name="Marck C."/>
            <person name="Goffeau A."/>
            <person name="Barbe V."/>
            <person name="Baret P."/>
            <person name="Baronian K."/>
            <person name="Beier S."/>
            <person name="Bleykasten C."/>
            <person name="Bode R."/>
            <person name="Casaregola S."/>
            <person name="Despons L."/>
            <person name="Fairhead C."/>
            <person name="Giersberg M."/>
            <person name="Gierski P."/>
            <person name="Hahnel U."/>
            <person name="Hartmann A."/>
            <person name="Jankowska D."/>
            <person name="Jubin C."/>
            <person name="Jung P."/>
            <person name="Lafontaine I."/>
            <person name="Leh-Louis V."/>
            <person name="Lemaire M."/>
            <person name="Marcet-Houben M."/>
            <person name="Mascher M."/>
            <person name="Morel G."/>
            <person name="Richard G.-F."/>
            <person name="Riechen J."/>
            <person name="Sacerdot C."/>
            <person name="Sarkar A."/>
            <person name="Savel G."/>
            <person name="Schacherer J."/>
            <person name="Sherman D."/>
            <person name="Straub M.-L."/>
            <person name="Stein N."/>
            <person name="Thierry A."/>
            <person name="Trautwein-Schult A."/>
            <person name="Westhof E."/>
            <person name="Worch S."/>
            <person name="Dujon B."/>
            <person name="Souciet J.-L."/>
            <person name="Wincker P."/>
            <person name="Scholz U."/>
            <person name="Neuveglise N."/>
        </authorList>
    </citation>
    <scope>NUCLEOTIDE SEQUENCE</scope>
    <source>
        <strain evidence="11">LS3</strain>
    </source>
</reference>
<keyword evidence="6" id="KW-0677">Repeat</keyword>
<dbReference type="Pfam" id="PF13844">
    <property type="entry name" value="Glyco_transf_41"/>
    <property type="match status" value="2"/>
</dbReference>
<dbReference type="InterPro" id="IPR011990">
    <property type="entry name" value="TPR-like_helical_dom_sf"/>
</dbReference>
<evidence type="ECO:0000256" key="3">
    <source>
        <dbReference type="ARBA" id="ARBA00011970"/>
    </source>
</evidence>
<comment type="pathway">
    <text evidence="1">Protein modification; protein glycosylation.</text>
</comment>
<dbReference type="GO" id="GO:0097363">
    <property type="term" value="F:protein O-acetylglucosaminyltransferase activity"/>
    <property type="evidence" value="ECO:0007669"/>
    <property type="project" value="UniProtKB-EC"/>
</dbReference>
<evidence type="ECO:0000256" key="9">
    <source>
        <dbReference type="SAM" id="MobiDB-lite"/>
    </source>
</evidence>
<feature type="compositionally biased region" description="Low complexity" evidence="9">
    <location>
        <begin position="334"/>
        <end position="376"/>
    </location>
</feature>
<keyword evidence="5" id="KW-0808">Transferase</keyword>
<evidence type="ECO:0000259" key="10">
    <source>
        <dbReference type="Pfam" id="PF13844"/>
    </source>
</evidence>
<evidence type="ECO:0000313" key="11">
    <source>
        <dbReference type="EMBL" id="CDP37396.1"/>
    </source>
</evidence>
<sequence>MTVSRAPASPYACPQPFKVDNVQVMYWLDQVRSVLDHPKAMIQLARSYLATTDPNARHALPTVLMVLTVWCKLLLNLPLNTAEVEYEKSVRSVLDPLVGQIPGSALEFISIEGYLVAGCIAHALGNLDLALEFNHSILKLRPEHLQALSNVAIIHRSLNNLPDAEATWRQVLRLRPGNWDAIEHLISVLALQDRQLDAIHYLRPIVHGAFDMSRTNYWSMGEWNRILGLTHTLGNLYASIGDTVSAAQYFSAIVLLSCHLMIPWDISNIERTSGVGSQLHIGRGIPTVISLIERSFPQGCLVSPQFAVACRHSVFPNGIPHPQYKTETASYGDNTSSKNRSGSNSSSDRSYSVSSSSSLSPGSSPSSSNTSLDSNSAQHNFHGQNVNNDNSRKSIDANAGNNLHLVIANALLNLAKVLQDGVNSGVPTKVVYLNGLVPTHTQILSLYMLSLALNSSPSTANNIGILLASMSADPSIPADTRSLAMEYYQHGLSLDPNHPHLYTNLGSLLREQGDVKGAIQMYYRASKCDPSFNIALANLASALKDLGHVDQALIYYDRAVANDPNFVEAVSGLANCKGTTCDWSGRGGCNWEPVSVDNNGSLLQGHYDGWVPCVVRMIDKQLADARQWGVGVIDLIQSSNLPPDQDLFYQVECALGGFDDSQRQRWQSIWNNWRNKPDEGYNLLALIEVTTRLCQRRWFVDKNVHGISRPSAEYKRPQIPSTLPIPLATTILPFHAFTLPLDTFQVRHISEKSSTRVSMSALTQSWVPSSVYPPPPPPHRTASGTCTLRVGYMSSDFVNHPLAHLMQSVFGMHNPERVQAVCYATSASDGSHYRQKIERECYLFRDVTNLTTQQLVEQIVDDGIHILVNLNGFTRGARNDVFALRPAPIQVALMGFAGPMGAGWCDYLLADHTAVSTEGRNVYKEKIMYMPRSFFCCDHRQSASDSNLVRTFEGKELHTWEDEKQLRADLRQKMFPNLPKDAFLMANFNQLYKIDPTTLRNWLNILLRLPNAYLWLLQFPKAGEANILDYAVRWTGDPSIVKRIFFTPVADKHLHIFRSRVCDLFLDTPECNAHTTAADVTWNGTPIVTFPRHQHKLCSRIAASIVRSAFPDTDQGRFMASKLIVSSEEEYQDRVVELSTGDLLENMRYLLFHQREAKGGFFDTQQWVKDLENGYDTVWRDWLQGKYRDIDIEPCT</sequence>
<dbReference type="InterPro" id="IPR019734">
    <property type="entry name" value="TPR_rpt"/>
</dbReference>
<feature type="domain" description="O-GlcNAc transferase C-terminal" evidence="10">
    <location>
        <begin position="977"/>
        <end position="1171"/>
    </location>
</feature>
<dbReference type="Gene3D" id="3.40.50.2000">
    <property type="entry name" value="Glycogen Phosphorylase B"/>
    <property type="match status" value="1"/>
</dbReference>
<dbReference type="SUPFAM" id="SSF48452">
    <property type="entry name" value="TPR-like"/>
    <property type="match status" value="2"/>
</dbReference>
<protein>
    <recommendedName>
        <fullName evidence="3">protein O-GlcNAc transferase</fullName>
        <ecNumber evidence="3">2.4.1.255</ecNumber>
    </recommendedName>
</protein>
<organism evidence="11">
    <name type="scientific">Blastobotrys adeninivorans</name>
    <name type="common">Yeast</name>
    <name type="synonym">Arxula adeninivorans</name>
    <dbReference type="NCBI Taxonomy" id="409370"/>
    <lineage>
        <taxon>Eukaryota</taxon>
        <taxon>Fungi</taxon>
        <taxon>Dikarya</taxon>
        <taxon>Ascomycota</taxon>
        <taxon>Saccharomycotina</taxon>
        <taxon>Dipodascomycetes</taxon>
        <taxon>Dipodascales</taxon>
        <taxon>Trichomonascaceae</taxon>
        <taxon>Blastobotrys</taxon>
    </lineage>
</organism>
<dbReference type="Pfam" id="PF13431">
    <property type="entry name" value="TPR_17"/>
    <property type="match status" value="1"/>
</dbReference>
<dbReference type="PANTHER" id="PTHR44998">
    <property type="match status" value="1"/>
</dbReference>
<dbReference type="SMART" id="SM00028">
    <property type="entry name" value="TPR"/>
    <property type="match status" value="4"/>
</dbReference>
<feature type="domain" description="O-GlcNAc transferase C-terminal" evidence="10">
    <location>
        <begin position="733"/>
        <end position="942"/>
    </location>
</feature>
<feature type="repeat" description="TPR" evidence="8">
    <location>
        <begin position="533"/>
        <end position="566"/>
    </location>
</feature>
<dbReference type="AlphaFoldDB" id="A0A060TDV8"/>
<evidence type="ECO:0000256" key="8">
    <source>
        <dbReference type="PROSITE-ProRule" id="PRU00339"/>
    </source>
</evidence>
<dbReference type="EC" id="2.4.1.255" evidence="3"/>
<dbReference type="PANTHER" id="PTHR44998:SF1">
    <property type="entry name" value="UDP-N-ACETYLGLUCOSAMINE--PEPTIDE N-ACETYLGLUCOSAMINYLTRANSFERASE 110 KDA SUBUNIT"/>
    <property type="match status" value="1"/>
</dbReference>
<dbReference type="PhylomeDB" id="A0A060TDV8"/>
<dbReference type="EMBL" id="HG937694">
    <property type="protein sequence ID" value="CDP37396.1"/>
    <property type="molecule type" value="Genomic_DNA"/>
</dbReference>
<dbReference type="PROSITE" id="PS50005">
    <property type="entry name" value="TPR"/>
    <property type="match status" value="2"/>
</dbReference>